<dbReference type="Proteomes" id="UP000515121">
    <property type="component" value="Unplaced"/>
</dbReference>
<proteinExistence type="predicted"/>
<dbReference type="OrthoDB" id="1719804at2759"/>
<dbReference type="KEGG" id="dzi:111281352"/>
<evidence type="ECO:0000313" key="1">
    <source>
        <dbReference type="Proteomes" id="UP000515121"/>
    </source>
</evidence>
<dbReference type="PANTHER" id="PTHR34808">
    <property type="entry name" value="EXPRESSED PROTEIN"/>
    <property type="match status" value="1"/>
</dbReference>
<protein>
    <submittedName>
        <fullName evidence="2">Uncharacterized protein LOC111281352</fullName>
    </submittedName>
</protein>
<dbReference type="PANTHER" id="PTHR34808:SF5">
    <property type="entry name" value="SMP DOMAIN-CONTAINING PROTEIN"/>
    <property type="match status" value="1"/>
</dbReference>
<keyword evidence="1" id="KW-1185">Reference proteome</keyword>
<accession>A0A6P5XAL2</accession>
<dbReference type="GeneID" id="111281352"/>
<reference evidence="2" key="1">
    <citation type="submission" date="2025-08" db="UniProtKB">
        <authorList>
            <consortium name="RefSeq"/>
        </authorList>
    </citation>
    <scope>IDENTIFICATION</scope>
    <source>
        <tissue evidence="2">Fruit stalk</tissue>
    </source>
</reference>
<sequence length="120" mass="13256">MAANVCCSIEMEPRTLKQGQLNHAREMAADVAQKMKEDASAVFIEGLGLVSAVEIKEVNDLTNELEKEVGVEKHVEYCNQKAQNIVERPCQCSCDINNIESPDPNNIILNNVKEPVTAPF</sequence>
<dbReference type="AlphaFoldDB" id="A0A6P5XAL2"/>
<name>A0A6P5XAL2_DURZI</name>
<organism evidence="1 2">
    <name type="scientific">Durio zibethinus</name>
    <name type="common">Durian</name>
    <dbReference type="NCBI Taxonomy" id="66656"/>
    <lineage>
        <taxon>Eukaryota</taxon>
        <taxon>Viridiplantae</taxon>
        <taxon>Streptophyta</taxon>
        <taxon>Embryophyta</taxon>
        <taxon>Tracheophyta</taxon>
        <taxon>Spermatophyta</taxon>
        <taxon>Magnoliopsida</taxon>
        <taxon>eudicotyledons</taxon>
        <taxon>Gunneridae</taxon>
        <taxon>Pentapetalae</taxon>
        <taxon>rosids</taxon>
        <taxon>malvids</taxon>
        <taxon>Malvales</taxon>
        <taxon>Malvaceae</taxon>
        <taxon>Helicteroideae</taxon>
        <taxon>Durio</taxon>
    </lineage>
</organism>
<dbReference type="RefSeq" id="XP_022724816.1">
    <property type="nucleotide sequence ID" value="XM_022869081.1"/>
</dbReference>
<gene>
    <name evidence="2" type="primary">LOC111281352</name>
</gene>
<evidence type="ECO:0000313" key="2">
    <source>
        <dbReference type="RefSeq" id="XP_022724816.1"/>
    </source>
</evidence>